<dbReference type="EMBL" id="JACCCU010000002">
    <property type="protein sequence ID" value="NYF91522.1"/>
    <property type="molecule type" value="Genomic_DNA"/>
</dbReference>
<reference evidence="2 3" key="1">
    <citation type="submission" date="2020-07" db="EMBL/GenBank/DDBJ databases">
        <title>Genomic Encyclopedia of Type Strains, Phase IV (KMG-V): Genome sequencing to study the core and pangenomes of soil and plant-associated prokaryotes.</title>
        <authorList>
            <person name="Whitman W."/>
        </authorList>
    </citation>
    <scope>NUCLEOTIDE SEQUENCE [LARGE SCALE GENOMIC DNA]</scope>
    <source>
        <strain evidence="2 3">M8UP22</strain>
    </source>
</reference>
<accession>A0A852VQB0</accession>
<dbReference type="AlphaFoldDB" id="A0A852VQB0"/>
<comment type="caution">
    <text evidence="2">The sequence shown here is derived from an EMBL/GenBank/DDBJ whole genome shotgun (WGS) entry which is preliminary data.</text>
</comment>
<dbReference type="Proteomes" id="UP000564385">
    <property type="component" value="Unassembled WGS sequence"/>
</dbReference>
<proteinExistence type="predicted"/>
<gene>
    <name evidence="2" type="ORF">HDF08_003624</name>
</gene>
<sequence length="156" mass="17501">MARARKKAEHPTLPLGPPQPPTPPPIPQIGDRVIPERSDSERKAASVRAEGRHVNLELPGTSLTRFNVDVNTLNFTNRVVPKSSEPVHDNSAVFERIAAIQRESLERFDDDIVVLTKYLKIVDAPNEVMKVLETLSNEQHASWLAAVERIEELLEE</sequence>
<evidence type="ECO:0000313" key="2">
    <source>
        <dbReference type="EMBL" id="NYF91522.1"/>
    </source>
</evidence>
<protein>
    <submittedName>
        <fullName evidence="2">Uncharacterized protein</fullName>
    </submittedName>
</protein>
<organism evidence="2 3">
    <name type="scientific">Tunturiibacter lichenicola</name>
    <dbReference type="NCBI Taxonomy" id="2051959"/>
    <lineage>
        <taxon>Bacteria</taxon>
        <taxon>Pseudomonadati</taxon>
        <taxon>Acidobacteriota</taxon>
        <taxon>Terriglobia</taxon>
        <taxon>Terriglobales</taxon>
        <taxon>Acidobacteriaceae</taxon>
        <taxon>Tunturiibacter</taxon>
    </lineage>
</organism>
<feature type="compositionally biased region" description="Pro residues" evidence="1">
    <location>
        <begin position="14"/>
        <end position="27"/>
    </location>
</feature>
<evidence type="ECO:0000256" key="1">
    <source>
        <dbReference type="SAM" id="MobiDB-lite"/>
    </source>
</evidence>
<name>A0A852VQB0_9BACT</name>
<feature type="region of interest" description="Disordered" evidence="1">
    <location>
        <begin position="1"/>
        <end position="48"/>
    </location>
</feature>
<feature type="compositionally biased region" description="Basic and acidic residues" evidence="1">
    <location>
        <begin position="33"/>
        <end position="48"/>
    </location>
</feature>
<evidence type="ECO:0000313" key="3">
    <source>
        <dbReference type="Proteomes" id="UP000564385"/>
    </source>
</evidence>